<dbReference type="eggNOG" id="arCOG12767">
    <property type="taxonomic scope" value="Archaea"/>
</dbReference>
<dbReference type="KEGG" id="vmo:VMUT_0016"/>
<dbReference type="HOGENOM" id="CLU_2079303_0_0_2"/>
<feature type="transmembrane region" description="Helical" evidence="1">
    <location>
        <begin position="12"/>
        <end position="29"/>
    </location>
</feature>
<dbReference type="GeneID" id="10287668"/>
<reference evidence="2 3" key="1">
    <citation type="journal article" date="2011" name="J. Bacteriol.">
        <title>Complete genome sequence of 'Vulcanisaeta moutnovskia' strain 768-28, a novel member of the hyperthermophilic crenarchaeal genus vulcanisaeta.</title>
        <authorList>
            <person name="Gumerov V.M."/>
            <person name="Mardanov A.V."/>
            <person name="Beletsky A.V."/>
            <person name="Prokofeva M.I."/>
            <person name="Bonch-Osmolovskaya E.A."/>
            <person name="Ravin N.V."/>
            <person name="Skryabin K.G."/>
        </authorList>
    </citation>
    <scope>NUCLEOTIDE SEQUENCE [LARGE SCALE GENOMIC DNA]</scope>
    <source>
        <strain evidence="2 3">768-28</strain>
    </source>
</reference>
<accession>F0QYV2</accession>
<name>F0QYV2_VULM7</name>
<dbReference type="RefSeq" id="WP_013603397.1">
    <property type="nucleotide sequence ID" value="NC_015151.1"/>
</dbReference>
<dbReference type="OrthoDB" id="29009at2157"/>
<keyword evidence="1" id="KW-0472">Membrane</keyword>
<keyword evidence="1" id="KW-1133">Transmembrane helix</keyword>
<feature type="transmembrane region" description="Helical" evidence="1">
    <location>
        <begin position="41"/>
        <end position="67"/>
    </location>
</feature>
<evidence type="ECO:0000313" key="3">
    <source>
        <dbReference type="Proteomes" id="UP000007485"/>
    </source>
</evidence>
<evidence type="ECO:0000313" key="2">
    <source>
        <dbReference type="EMBL" id="ADY00233.1"/>
    </source>
</evidence>
<feature type="transmembrane region" description="Helical" evidence="1">
    <location>
        <begin position="73"/>
        <end position="94"/>
    </location>
</feature>
<sequence>MSQISEDERTWGLIAWIIPLVGGIIGIIMRPNSGYVKHWSYLSIAFGLVIIVVDVILDILTFALIFIPPVLLLIRILGILVGLAFLIIWLVGILRERSNLYWKPPVVYDIARIMGKQ</sequence>
<dbReference type="AlphaFoldDB" id="F0QYV2"/>
<proteinExistence type="predicted"/>
<protein>
    <recommendedName>
        <fullName evidence="4">DUF4870 domain-containing protein</fullName>
    </recommendedName>
</protein>
<organism evidence="2 3">
    <name type="scientific">Vulcanisaeta moutnovskia (strain 768-28)</name>
    <dbReference type="NCBI Taxonomy" id="985053"/>
    <lineage>
        <taxon>Archaea</taxon>
        <taxon>Thermoproteota</taxon>
        <taxon>Thermoprotei</taxon>
        <taxon>Thermoproteales</taxon>
        <taxon>Thermoproteaceae</taxon>
        <taxon>Vulcanisaeta</taxon>
    </lineage>
</organism>
<dbReference type="Proteomes" id="UP000007485">
    <property type="component" value="Chromosome"/>
</dbReference>
<evidence type="ECO:0008006" key="4">
    <source>
        <dbReference type="Google" id="ProtNLM"/>
    </source>
</evidence>
<gene>
    <name evidence="2" type="ordered locus">VMUT_0016</name>
</gene>
<keyword evidence="1" id="KW-0812">Transmembrane</keyword>
<dbReference type="EMBL" id="CP002529">
    <property type="protein sequence ID" value="ADY00233.1"/>
    <property type="molecule type" value="Genomic_DNA"/>
</dbReference>
<evidence type="ECO:0000256" key="1">
    <source>
        <dbReference type="SAM" id="Phobius"/>
    </source>
</evidence>
<keyword evidence="3" id="KW-1185">Reference proteome</keyword>